<dbReference type="PANTHER" id="PTHR43649:SF14">
    <property type="entry name" value="BLR3389 PROTEIN"/>
    <property type="match status" value="1"/>
</dbReference>
<dbReference type="InterPro" id="IPR006059">
    <property type="entry name" value="SBP"/>
</dbReference>
<keyword evidence="4" id="KW-1185">Reference proteome</keyword>
<sequence length="437" mass="44842">MNAKKILAVSAVMMMATAGLSACSSDDSGSGDGGGSGGGSGDVSMTFWHNSTTGEGKEYWEKTVADFETANPGVKITIQAIQNEDMDGKLQTALNSGDAPDIFMARGGGKLADIVEAGQVLDITDSIDAATKSAIGDGVLSAFAVDGKNYGMPTSVLPGGIYYSQDLFTAAGVSATPTSISELSTAVTALKGTGVSPIALGAKDAWPAAHWYFFFALRECSQATMDASAKSMTFDDPCWLKAAEDLQAFAATEPFNNGFLTTSAQQGAGSSAGLVANHEAAMELMGAWNPGVIASLTPDEQPLPDLGWFPFPAVDGGKGEPGAMMGGVDGFSCSAKAPKKECTAFLNFIAGKDQQEGYANAFHTLPASKEAQGVVTEPVLKSILEAYNKAPYVTLWLDTTYGQNVGNALNAGVVDMLAGKGDPAGIIKAVNDAAAKG</sequence>
<gene>
    <name evidence="3" type="ORF">SAMN05216410_0270</name>
</gene>
<proteinExistence type="predicted"/>
<accession>A0A1G6Y4L6</accession>
<reference evidence="3 4" key="1">
    <citation type="submission" date="2016-09" db="EMBL/GenBank/DDBJ databases">
        <authorList>
            <person name="Capua I."/>
            <person name="De Benedictis P."/>
            <person name="Joannis T."/>
            <person name="Lombin L.H."/>
            <person name="Cattoli G."/>
        </authorList>
    </citation>
    <scope>NUCLEOTIDE SEQUENCE [LARGE SCALE GENOMIC DNA]</scope>
    <source>
        <strain evidence="3 4">ISLP-3</strain>
    </source>
</reference>
<feature type="signal peptide" evidence="2">
    <location>
        <begin position="1"/>
        <end position="21"/>
    </location>
</feature>
<evidence type="ECO:0000256" key="2">
    <source>
        <dbReference type="SAM" id="SignalP"/>
    </source>
</evidence>
<dbReference type="Pfam" id="PF01547">
    <property type="entry name" value="SBP_bac_1"/>
    <property type="match status" value="1"/>
</dbReference>
<feature type="region of interest" description="Disordered" evidence="1">
    <location>
        <begin position="23"/>
        <end position="47"/>
    </location>
</feature>
<dbReference type="Proteomes" id="UP000199039">
    <property type="component" value="Unassembled WGS sequence"/>
</dbReference>
<evidence type="ECO:0000256" key="1">
    <source>
        <dbReference type="SAM" id="MobiDB-lite"/>
    </source>
</evidence>
<evidence type="ECO:0000313" key="3">
    <source>
        <dbReference type="EMBL" id="SDD85231.1"/>
    </source>
</evidence>
<dbReference type="InterPro" id="IPR050490">
    <property type="entry name" value="Bact_solute-bd_prot1"/>
</dbReference>
<dbReference type="STRING" id="1814289.SAMN05216410_0270"/>
<dbReference type="EMBL" id="FMYH01000014">
    <property type="protein sequence ID" value="SDD85231.1"/>
    <property type="molecule type" value="Genomic_DNA"/>
</dbReference>
<dbReference type="OrthoDB" id="8317736at2"/>
<dbReference type="PROSITE" id="PS51257">
    <property type="entry name" value="PROKAR_LIPOPROTEIN"/>
    <property type="match status" value="1"/>
</dbReference>
<dbReference type="Gene3D" id="3.40.190.10">
    <property type="entry name" value="Periplasmic binding protein-like II"/>
    <property type="match status" value="2"/>
</dbReference>
<evidence type="ECO:0000313" key="4">
    <source>
        <dbReference type="Proteomes" id="UP000199039"/>
    </source>
</evidence>
<feature type="chain" id="PRO_5038552879" evidence="2">
    <location>
        <begin position="22"/>
        <end position="437"/>
    </location>
</feature>
<organism evidence="3 4">
    <name type="scientific">Sanguibacter gelidistatuariae</name>
    <dbReference type="NCBI Taxonomy" id="1814289"/>
    <lineage>
        <taxon>Bacteria</taxon>
        <taxon>Bacillati</taxon>
        <taxon>Actinomycetota</taxon>
        <taxon>Actinomycetes</taxon>
        <taxon>Micrococcales</taxon>
        <taxon>Sanguibacteraceae</taxon>
        <taxon>Sanguibacter</taxon>
    </lineage>
</organism>
<dbReference type="AlphaFoldDB" id="A0A1G6Y4L6"/>
<dbReference type="RefSeq" id="WP_093186895.1">
    <property type="nucleotide sequence ID" value="NZ_FMYH01000014.1"/>
</dbReference>
<feature type="compositionally biased region" description="Gly residues" evidence="1">
    <location>
        <begin position="30"/>
        <end position="41"/>
    </location>
</feature>
<name>A0A1G6Y4L6_9MICO</name>
<protein>
    <submittedName>
        <fullName evidence="3">Carbohydrate ABC transporter substrate-binding protein, CUT1 family</fullName>
    </submittedName>
</protein>
<dbReference type="SUPFAM" id="SSF53850">
    <property type="entry name" value="Periplasmic binding protein-like II"/>
    <property type="match status" value="1"/>
</dbReference>
<keyword evidence="2" id="KW-0732">Signal</keyword>
<dbReference type="PANTHER" id="PTHR43649">
    <property type="entry name" value="ARABINOSE-BINDING PROTEIN-RELATED"/>
    <property type="match status" value="1"/>
</dbReference>